<evidence type="ECO:0000313" key="10">
    <source>
        <dbReference type="Proteomes" id="UP000219573"/>
    </source>
</evidence>
<dbReference type="GO" id="GO:0047456">
    <property type="term" value="F:2-methylisocitrate dehydratase activity"/>
    <property type="evidence" value="ECO:0007669"/>
    <property type="project" value="TreeGrafter"/>
</dbReference>
<dbReference type="STRING" id="1413210.U472_14475"/>
<dbReference type="InterPro" id="IPR001030">
    <property type="entry name" value="Acoase/IPM_deHydtase_lsu_aba"/>
</dbReference>
<dbReference type="PANTHER" id="PTHR43160:SF4">
    <property type="entry name" value="ACONITATE HYDRATASE B"/>
    <property type="match status" value="1"/>
</dbReference>
<dbReference type="GO" id="GO:0003994">
    <property type="term" value="F:aconitate hydratase activity"/>
    <property type="evidence" value="ECO:0007669"/>
    <property type="project" value="InterPro"/>
</dbReference>
<gene>
    <name evidence="9" type="ORF">SAMN06265827_10353</name>
</gene>
<evidence type="ECO:0000256" key="4">
    <source>
        <dbReference type="ARBA" id="ARBA00023004"/>
    </source>
</evidence>
<dbReference type="InterPro" id="IPR015931">
    <property type="entry name" value="Acnase/IPM_dHydase_lsu_aba_1/3"/>
</dbReference>
<organism evidence="9 10">
    <name type="scientific">Orenia metallireducens</name>
    <dbReference type="NCBI Taxonomy" id="1413210"/>
    <lineage>
        <taxon>Bacteria</taxon>
        <taxon>Bacillati</taxon>
        <taxon>Bacillota</taxon>
        <taxon>Clostridia</taxon>
        <taxon>Halanaerobiales</taxon>
        <taxon>Halobacteroidaceae</taxon>
        <taxon>Orenia</taxon>
    </lineage>
</organism>
<dbReference type="UniPathway" id="UPA00223">
    <property type="reaction ID" value="UER00718"/>
</dbReference>
<dbReference type="Gene3D" id="3.30.499.10">
    <property type="entry name" value="Aconitase, domain 3"/>
    <property type="match status" value="2"/>
</dbReference>
<evidence type="ECO:0000256" key="1">
    <source>
        <dbReference type="ARBA" id="ARBA00001966"/>
    </source>
</evidence>
<feature type="domain" description="Aconitase B swivel" evidence="7">
    <location>
        <begin position="188"/>
        <end position="367"/>
    </location>
</feature>
<dbReference type="InterPro" id="IPR015928">
    <property type="entry name" value="Aconitase/3IPM_dehydase_swvl"/>
</dbReference>
<dbReference type="GO" id="GO:0019629">
    <property type="term" value="P:propionate catabolic process, 2-methylcitrate cycle"/>
    <property type="evidence" value="ECO:0007669"/>
    <property type="project" value="TreeGrafter"/>
</dbReference>
<protein>
    <submittedName>
        <fullName evidence="9">Aconitase</fullName>
    </submittedName>
</protein>
<dbReference type="SUPFAM" id="SSF52016">
    <property type="entry name" value="LeuD/IlvD-like"/>
    <property type="match status" value="1"/>
</dbReference>
<dbReference type="GO" id="GO:0006099">
    <property type="term" value="P:tricarboxylic acid cycle"/>
    <property type="evidence" value="ECO:0007669"/>
    <property type="project" value="UniProtKB-UniPathway"/>
</dbReference>
<accession>A0A285FW83</accession>
<dbReference type="Pfam" id="PF11791">
    <property type="entry name" value="Aconitase_B_N"/>
    <property type="match status" value="1"/>
</dbReference>
<evidence type="ECO:0000259" key="8">
    <source>
        <dbReference type="Pfam" id="PF11791"/>
    </source>
</evidence>
<dbReference type="Pfam" id="PF06434">
    <property type="entry name" value="Aconitase_2_N"/>
    <property type="match status" value="1"/>
</dbReference>
<keyword evidence="3" id="KW-0479">Metal-binding</keyword>
<evidence type="ECO:0000259" key="7">
    <source>
        <dbReference type="Pfam" id="PF06434"/>
    </source>
</evidence>
<dbReference type="EMBL" id="OBDZ01000003">
    <property type="protein sequence ID" value="SNY15539.1"/>
    <property type="molecule type" value="Genomic_DNA"/>
</dbReference>
<evidence type="ECO:0000256" key="3">
    <source>
        <dbReference type="ARBA" id="ARBA00022723"/>
    </source>
</evidence>
<dbReference type="OrthoDB" id="9764318at2"/>
<proteinExistence type="inferred from homology"/>
<dbReference type="GO" id="GO:0046872">
    <property type="term" value="F:metal ion binding"/>
    <property type="evidence" value="ECO:0007669"/>
    <property type="project" value="UniProtKB-KW"/>
</dbReference>
<dbReference type="RefSeq" id="WP_097016529.1">
    <property type="nucleotide sequence ID" value="NZ_OBDZ01000003.1"/>
</dbReference>
<evidence type="ECO:0000256" key="2">
    <source>
        <dbReference type="ARBA" id="ARBA00007185"/>
    </source>
</evidence>
<name>A0A285FW83_9FIRM</name>
<dbReference type="InterPro" id="IPR018136">
    <property type="entry name" value="Aconitase_4Fe-4S_BS"/>
</dbReference>
<dbReference type="Gene3D" id="3.20.19.10">
    <property type="entry name" value="Aconitase, domain 4"/>
    <property type="match status" value="1"/>
</dbReference>
<dbReference type="GO" id="GO:0005829">
    <property type="term" value="C:cytosol"/>
    <property type="evidence" value="ECO:0007669"/>
    <property type="project" value="TreeGrafter"/>
</dbReference>
<keyword evidence="10" id="KW-1185">Reference proteome</keyword>
<dbReference type="SUPFAM" id="SSF74778">
    <property type="entry name" value="Aconitase B, N-terminal domain"/>
    <property type="match status" value="1"/>
</dbReference>
<dbReference type="InterPro" id="IPR015933">
    <property type="entry name" value="Aconitase_B_HEAT-like_dom"/>
</dbReference>
<dbReference type="PRINTS" id="PR00415">
    <property type="entry name" value="ACONITASE"/>
</dbReference>
<comment type="cofactor">
    <cofactor evidence="1">
        <name>[4Fe-4S] cluster</name>
        <dbReference type="ChEBI" id="CHEBI:49883"/>
    </cofactor>
</comment>
<keyword evidence="4" id="KW-0408">Iron</keyword>
<dbReference type="PROSITE" id="PS01244">
    <property type="entry name" value="ACONITASE_2"/>
    <property type="match status" value="1"/>
</dbReference>
<dbReference type="InterPro" id="IPR015932">
    <property type="entry name" value="Aconitase_dom2"/>
</dbReference>
<dbReference type="AlphaFoldDB" id="A0A285FW83"/>
<dbReference type="Gene3D" id="1.25.40.310">
    <property type="entry name" value="Aconitate B, HEAT-like domain"/>
    <property type="match status" value="1"/>
</dbReference>
<evidence type="ECO:0000259" key="6">
    <source>
        <dbReference type="Pfam" id="PF00330"/>
    </source>
</evidence>
<dbReference type="Pfam" id="PF00330">
    <property type="entry name" value="Aconitase"/>
    <property type="match status" value="1"/>
</dbReference>
<dbReference type="InterPro" id="IPR015929">
    <property type="entry name" value="Aconitase_B_swivel"/>
</dbReference>
<keyword evidence="5" id="KW-0411">Iron-sulfur</keyword>
<dbReference type="InterPro" id="IPR036288">
    <property type="entry name" value="Aconitase_B_HEAT-like_dom_sf"/>
</dbReference>
<dbReference type="InterPro" id="IPR036008">
    <property type="entry name" value="Aconitase_4Fe-4S_dom"/>
</dbReference>
<dbReference type="InterPro" id="IPR050926">
    <property type="entry name" value="Aconitase/IPM_isomerase"/>
</dbReference>
<dbReference type="NCBIfam" id="NF006690">
    <property type="entry name" value="PRK09238.1"/>
    <property type="match status" value="1"/>
</dbReference>
<dbReference type="Gene3D" id="3.40.1060.10">
    <property type="entry name" value="Aconitase, Domain 2"/>
    <property type="match status" value="1"/>
</dbReference>
<dbReference type="SUPFAM" id="SSF53732">
    <property type="entry name" value="Aconitase iron-sulfur domain"/>
    <property type="match status" value="1"/>
</dbReference>
<dbReference type="PANTHER" id="PTHR43160">
    <property type="entry name" value="ACONITATE HYDRATASE B"/>
    <property type="match status" value="1"/>
</dbReference>
<evidence type="ECO:0000256" key="5">
    <source>
        <dbReference type="ARBA" id="ARBA00023014"/>
    </source>
</evidence>
<dbReference type="GO" id="GO:0051539">
    <property type="term" value="F:4 iron, 4 sulfur cluster binding"/>
    <property type="evidence" value="ECO:0007669"/>
    <property type="project" value="TreeGrafter"/>
</dbReference>
<evidence type="ECO:0000313" key="9">
    <source>
        <dbReference type="EMBL" id="SNY15539.1"/>
    </source>
</evidence>
<reference evidence="10" key="1">
    <citation type="submission" date="2017-09" db="EMBL/GenBank/DDBJ databases">
        <authorList>
            <person name="Varghese N."/>
            <person name="Submissions S."/>
        </authorList>
    </citation>
    <scope>NUCLEOTIDE SEQUENCE [LARGE SCALE GENOMIC DNA]</scope>
    <source>
        <strain evidence="10">MSL47</strain>
    </source>
</reference>
<feature type="domain" description="Aconitase B HEAT-like" evidence="8">
    <location>
        <begin position="13"/>
        <end position="173"/>
    </location>
</feature>
<comment type="similarity">
    <text evidence="2">Belongs to the aconitase/IPM isomerase family.</text>
</comment>
<dbReference type="Proteomes" id="UP000219573">
    <property type="component" value="Unassembled WGS sequence"/>
</dbReference>
<feature type="domain" description="Aconitase/3-isopropylmalate dehydratase large subunit alpha/beta/alpha" evidence="6">
    <location>
        <begin position="700"/>
        <end position="823"/>
    </location>
</feature>
<sequence length="836" mass="91075">MEKLLAVLEAYKEKAIERKKTYSLDPRPLSKEEVEAVIEGLTLDNLAEENFVIFEEESLDKLLLRLISQEVRRGTFPSSYAKAEGLAKFVRGQLSSDYLSKNDALELLDKMQGGAAAVELVTLLEEGYYTEEILDILKDTVLVNPSEFNRLVALAEDNSTVKDVIKSWAERKFAQGWKLADKYQGLSIKVGNNITTGHLSPSKNADSRTDHPLHAQFIMDGREDEADFMDRLKALKEKNENIFFVAGSALGEGSSRKSATYTMLQVLGKPVDGEPEKKAGGVVVAKSMAPIFKISLMASAILPVICDTDSINEGDNLEVDIENKKLIINGEDEIDVKLPIPFQLDKIAAGGMTYFDAGNELQKWAVQYCLDHDIDFDQSKVPAPVEKEEERVPQTLAQKIVAMNRLDGKDTILAGETAEVKIRGVFSQDTTGPMTLEEYQLMAGGDFGAEFVVQSLCHTGECPSSEDRNRHKFIDEFVTKRGGVCLETGEGIIHTIGNRFVLPTDVIVGGDSHTRTPTGVSFPAASDIIAGAMKYGKQTMTMDESVRVIFKGQPKEGITARDLVSTLVVYADKTVGKDIYTGRIIEMEGVEFLDADERYILTNAVAERSASAGTVPADEVTTEAIKSNLEYLKSRPDAQKSPSVKDTIKAMEEYLANPVLLKGDDDADYAATIEIPLGEVTEPLVAKPHHPDNVAPLSEIAGVELDEVFIGSCVGGDLESIRAAARIVEGHKIPHEVNFVVCPASRDIYNELASDGSLAKLTAAGATITMPGCGLCMGNKRRIGAGSTALTTTTRNYQSRIGPADSQTYLGSAHVAAIAAILGKFPTVEEYFDMFK</sequence>